<dbReference type="AlphaFoldDB" id="A0A512H5A7"/>
<evidence type="ECO:0000313" key="2">
    <source>
        <dbReference type="Proteomes" id="UP000321567"/>
    </source>
</evidence>
<sequence length="187" mass="20426">MEFVNDEILNNIKSKTRRKIAILAGFETLDPEIRSNILGRRQDVSIFESGIEVLGRSKTDLIAYVLYKPSPLMTDSAARIEASTTIDFLAAACKRNGVNLTIRLNPMYAATGTPWHDEAMAAGDAYSPPLLSDVVEVAKEKRARGIPVYLGLTSEGRATNNTTYKAHPGHTKESLKQAISMNMSLAG</sequence>
<gene>
    <name evidence="1" type="ORF">ROR02_07490</name>
</gene>
<dbReference type="EMBL" id="BJZO01000013">
    <property type="protein sequence ID" value="GEO80618.1"/>
    <property type="molecule type" value="Genomic_DNA"/>
</dbReference>
<accession>A0A512H5A7</accession>
<dbReference type="Proteomes" id="UP000321567">
    <property type="component" value="Unassembled WGS sequence"/>
</dbReference>
<protein>
    <submittedName>
        <fullName evidence="1">Uncharacterized protein</fullName>
    </submittedName>
</protein>
<organism evidence="1 2">
    <name type="scientific">Pararhodospirillum oryzae</name>
    <dbReference type="NCBI Taxonomy" id="478448"/>
    <lineage>
        <taxon>Bacteria</taxon>
        <taxon>Pseudomonadati</taxon>
        <taxon>Pseudomonadota</taxon>
        <taxon>Alphaproteobacteria</taxon>
        <taxon>Rhodospirillales</taxon>
        <taxon>Rhodospirillaceae</taxon>
        <taxon>Pararhodospirillum</taxon>
    </lineage>
</organism>
<proteinExistence type="predicted"/>
<reference evidence="1 2" key="1">
    <citation type="submission" date="2019-07" db="EMBL/GenBank/DDBJ databases">
        <title>Whole genome shotgun sequence of Rhodospirillum oryzae NBRC 107573.</title>
        <authorList>
            <person name="Hosoyama A."/>
            <person name="Uohara A."/>
            <person name="Ohji S."/>
            <person name="Ichikawa N."/>
        </authorList>
    </citation>
    <scope>NUCLEOTIDE SEQUENCE [LARGE SCALE GENOMIC DNA]</scope>
    <source>
        <strain evidence="1 2">NBRC 107573</strain>
    </source>
</reference>
<keyword evidence="2" id="KW-1185">Reference proteome</keyword>
<comment type="caution">
    <text evidence="1">The sequence shown here is derived from an EMBL/GenBank/DDBJ whole genome shotgun (WGS) entry which is preliminary data.</text>
</comment>
<name>A0A512H5A7_9PROT</name>
<evidence type="ECO:0000313" key="1">
    <source>
        <dbReference type="EMBL" id="GEO80618.1"/>
    </source>
</evidence>